<feature type="domain" description="FAD-binding" evidence="3">
    <location>
        <begin position="6"/>
        <end position="332"/>
    </location>
</feature>
<dbReference type="PRINTS" id="PR00420">
    <property type="entry name" value="RNGMNOXGNASE"/>
</dbReference>
<accession>A0A7C9RBE2</accession>
<keyword evidence="2 4" id="KW-0503">Monooxygenase</keyword>
<dbReference type="Gene3D" id="3.50.50.60">
    <property type="entry name" value="FAD/NAD(P)-binding domain"/>
    <property type="match status" value="1"/>
</dbReference>
<name>A0A7C9RBE2_9HYPH</name>
<evidence type="ECO:0000259" key="3">
    <source>
        <dbReference type="Pfam" id="PF01494"/>
    </source>
</evidence>
<dbReference type="Pfam" id="PF01494">
    <property type="entry name" value="FAD_binding_3"/>
    <property type="match status" value="1"/>
</dbReference>
<comment type="caution">
    <text evidence="4">The sequence shown here is derived from an EMBL/GenBank/DDBJ whole genome shotgun (WGS) entry which is preliminary data.</text>
</comment>
<keyword evidence="1" id="KW-0560">Oxidoreductase</keyword>
<evidence type="ECO:0000313" key="4">
    <source>
        <dbReference type="EMBL" id="NGN44676.1"/>
    </source>
</evidence>
<dbReference type="RefSeq" id="WP_165121058.1">
    <property type="nucleotide sequence ID" value="NZ_JAAKZG010000018.1"/>
</dbReference>
<dbReference type="EMBL" id="JAAKZG010000018">
    <property type="protein sequence ID" value="NGN44676.1"/>
    <property type="molecule type" value="Genomic_DNA"/>
</dbReference>
<dbReference type="InterPro" id="IPR050493">
    <property type="entry name" value="FAD-dep_Monooxygenase_BioMet"/>
</dbReference>
<evidence type="ECO:0000313" key="5">
    <source>
        <dbReference type="Proteomes" id="UP000481252"/>
    </source>
</evidence>
<dbReference type="AlphaFoldDB" id="A0A7C9RBE2"/>
<dbReference type="Gene3D" id="3.30.9.10">
    <property type="entry name" value="D-Amino Acid Oxidase, subunit A, domain 2"/>
    <property type="match status" value="1"/>
</dbReference>
<keyword evidence="5" id="KW-1185">Reference proteome</keyword>
<dbReference type="GO" id="GO:0004497">
    <property type="term" value="F:monooxygenase activity"/>
    <property type="evidence" value="ECO:0007669"/>
    <property type="project" value="UniProtKB-KW"/>
</dbReference>
<evidence type="ECO:0000256" key="2">
    <source>
        <dbReference type="ARBA" id="ARBA00023033"/>
    </source>
</evidence>
<dbReference type="InterPro" id="IPR036188">
    <property type="entry name" value="FAD/NAD-bd_sf"/>
</dbReference>
<evidence type="ECO:0000256" key="1">
    <source>
        <dbReference type="ARBA" id="ARBA00023002"/>
    </source>
</evidence>
<proteinExistence type="predicted"/>
<dbReference type="SUPFAM" id="SSF51905">
    <property type="entry name" value="FAD/NAD(P)-binding domain"/>
    <property type="match status" value="1"/>
</dbReference>
<dbReference type="PANTHER" id="PTHR13789">
    <property type="entry name" value="MONOOXYGENASE"/>
    <property type="match status" value="1"/>
</dbReference>
<dbReference type="GO" id="GO:0071949">
    <property type="term" value="F:FAD binding"/>
    <property type="evidence" value="ECO:0007669"/>
    <property type="project" value="InterPro"/>
</dbReference>
<protein>
    <submittedName>
        <fullName evidence="4">FAD-dependent monooxygenase</fullName>
    </submittedName>
</protein>
<dbReference type="InterPro" id="IPR002938">
    <property type="entry name" value="FAD-bd"/>
</dbReference>
<dbReference type="Proteomes" id="UP000481252">
    <property type="component" value="Unassembled WGS sequence"/>
</dbReference>
<sequence length="379" mass="41126">MSGKFKAIIAGGGFGGLTAATALAQRGWSVTIYERQPELRAAGAGIYIWENGLRILDAIGANVVTPDSFRGLAMEQRGYDDGVLDVGDFPPSVRLITVTRKDLLAGLRAAAQKAGVDIRTSSEVIGAGADGDLHFTGAHIEKADLAIGADGVWSAVRRSLGLELFHQQTDEGALRTIIPGTPEDLGPDGQDKYIECWSGKRRFLITPLNDREIYLALTCQKTDLAAKKSPLDKESWKASFPRWTHLIDRTDQMLPWAPYSIVKVRSWSAGRTAIIGDAAHAQPPNLGQGGGMAMQSALALAVHLEGITDRRDIPDRLAIWEEKERPLAEHCQRWSCLYGEVSTLPDSMRAKVLTNAMADNWIRGEFLRAARSIPTGTGA</sequence>
<gene>
    <name evidence="4" type="ORF">G6N74_26825</name>
</gene>
<organism evidence="4 5">
    <name type="scientific">Mesorhizobium zhangyense</name>
    <dbReference type="NCBI Taxonomy" id="1776730"/>
    <lineage>
        <taxon>Bacteria</taxon>
        <taxon>Pseudomonadati</taxon>
        <taxon>Pseudomonadota</taxon>
        <taxon>Alphaproteobacteria</taxon>
        <taxon>Hyphomicrobiales</taxon>
        <taxon>Phyllobacteriaceae</taxon>
        <taxon>Mesorhizobium</taxon>
    </lineage>
</organism>
<reference evidence="4 5" key="1">
    <citation type="submission" date="2020-02" db="EMBL/GenBank/DDBJ databases">
        <title>Genome sequence of the type strain CGMCC 1.15528 of Mesorhizobium zhangyense.</title>
        <authorList>
            <person name="Gao J."/>
            <person name="Sun J."/>
        </authorList>
    </citation>
    <scope>NUCLEOTIDE SEQUENCE [LARGE SCALE GENOMIC DNA]</scope>
    <source>
        <strain evidence="4 5">CGMCC 1.15528</strain>
    </source>
</reference>
<dbReference type="PANTHER" id="PTHR13789:SF309">
    <property type="entry name" value="PUTATIVE (AFU_ORTHOLOGUE AFUA_6G14510)-RELATED"/>
    <property type="match status" value="1"/>
</dbReference>